<evidence type="ECO:0000313" key="2">
    <source>
        <dbReference type="Proteomes" id="UP001597201"/>
    </source>
</evidence>
<dbReference type="RefSeq" id="WP_377179421.1">
    <property type="nucleotide sequence ID" value="NZ_JBHTMY010000003.1"/>
</dbReference>
<dbReference type="InterPro" id="IPR025737">
    <property type="entry name" value="FApF"/>
</dbReference>
<reference evidence="2" key="1">
    <citation type="journal article" date="2019" name="Int. J. Syst. Evol. Microbiol.">
        <title>The Global Catalogue of Microorganisms (GCM) 10K type strain sequencing project: providing services to taxonomists for standard genome sequencing and annotation.</title>
        <authorList>
            <consortium name="The Broad Institute Genomics Platform"/>
            <consortium name="The Broad Institute Genome Sequencing Center for Infectious Disease"/>
            <person name="Wu L."/>
            <person name="Ma J."/>
        </authorList>
    </citation>
    <scope>NUCLEOTIDE SEQUENCE [LARGE SCALE GENOMIC DNA]</scope>
    <source>
        <strain evidence="2">CCUG 61485</strain>
    </source>
</reference>
<gene>
    <name evidence="1" type="ORF">ACFQ39_12500</name>
</gene>
<sequence length="311" mass="34621">MPYAHKIGVLLLLILLEFNVSTFSLYAQDLDPRAYSWVPKNVTALNLGYSYSGGSVLTDPTIQIDDVEAQAHSAILALAHSFSFFGMTSQALVAVPYSWADFSGKVVGENRRISRSGFSDLRMRWSFLFYGAPSRNPGQIIPQKKKTILGASINIVAPTGEFYADKLVNLGTNRWSFRPELAISHQFGQRWLLDFYTGIWFFTDNDEFFPGDAVRSQDPLGTIQGHLSYNINPQFWIAIDATWYGGGNSYVDGINKDNRQSNSRIGVTSVIPINKQSSIKIAASTGAIVRIGQDFQTISVGWQRTWLGKVK</sequence>
<comment type="caution">
    <text evidence="1">The sequence shown here is derived from an EMBL/GenBank/DDBJ whole genome shotgun (WGS) entry which is preliminary data.</text>
</comment>
<organism evidence="1 2">
    <name type="scientific">Namhaeicola litoreus</name>
    <dbReference type="NCBI Taxonomy" id="1052145"/>
    <lineage>
        <taxon>Bacteria</taxon>
        <taxon>Pseudomonadati</taxon>
        <taxon>Bacteroidota</taxon>
        <taxon>Flavobacteriia</taxon>
        <taxon>Flavobacteriales</taxon>
        <taxon>Flavobacteriaceae</taxon>
        <taxon>Namhaeicola</taxon>
    </lineage>
</organism>
<dbReference type="Pfam" id="PF13557">
    <property type="entry name" value="Phenol_MetA_deg"/>
    <property type="match status" value="1"/>
</dbReference>
<proteinExistence type="predicted"/>
<dbReference type="EMBL" id="JBHTMY010000003">
    <property type="protein sequence ID" value="MFD1316441.1"/>
    <property type="molecule type" value="Genomic_DNA"/>
</dbReference>
<evidence type="ECO:0000313" key="1">
    <source>
        <dbReference type="EMBL" id="MFD1316441.1"/>
    </source>
</evidence>
<protein>
    <submittedName>
        <fullName evidence="1">Transporter</fullName>
    </submittedName>
</protein>
<name>A0ABW3Y5C1_9FLAO</name>
<dbReference type="Proteomes" id="UP001597201">
    <property type="component" value="Unassembled WGS sequence"/>
</dbReference>
<keyword evidence="2" id="KW-1185">Reference proteome</keyword>
<accession>A0ABW3Y5C1</accession>